<dbReference type="Proteomes" id="UP000243406">
    <property type="component" value="Unassembled WGS sequence"/>
</dbReference>
<accession>A0A1T4ZYC2</accession>
<proteinExistence type="predicted"/>
<keyword evidence="2" id="KW-1185">Reference proteome</keyword>
<dbReference type="RefSeq" id="WP_079588516.1">
    <property type="nucleotide sequence ID" value="NZ_CP154629.1"/>
</dbReference>
<name>A0A1T4ZYC2_9FIRM</name>
<evidence type="ECO:0000313" key="1">
    <source>
        <dbReference type="EMBL" id="SKB27774.1"/>
    </source>
</evidence>
<protein>
    <submittedName>
        <fullName evidence="1">Uncharacterized protein</fullName>
    </submittedName>
</protein>
<evidence type="ECO:0000313" key="2">
    <source>
        <dbReference type="Proteomes" id="UP000243406"/>
    </source>
</evidence>
<dbReference type="EMBL" id="FUYN01000001">
    <property type="protein sequence ID" value="SKB27774.1"/>
    <property type="molecule type" value="Genomic_DNA"/>
</dbReference>
<dbReference type="OrthoDB" id="1954408at2"/>
<organism evidence="1 2">
    <name type="scientific">Acetoanaerobium noterae</name>
    <dbReference type="NCBI Taxonomy" id="745369"/>
    <lineage>
        <taxon>Bacteria</taxon>
        <taxon>Bacillati</taxon>
        <taxon>Bacillota</taxon>
        <taxon>Clostridia</taxon>
        <taxon>Peptostreptococcales</taxon>
        <taxon>Filifactoraceae</taxon>
        <taxon>Acetoanaerobium</taxon>
    </lineage>
</organism>
<dbReference type="AlphaFoldDB" id="A0A1T4ZYC2"/>
<sequence length="101" mass="11944">MKIKTKDQVLSLYKSRYPALDKFFLQHLGEEYDRYADKISAMKSIEEFDEFFDSEVERNEQLYRDNANIEGIESSLSDQYMAVMAAYGIIMFFRDNILADE</sequence>
<reference evidence="2" key="1">
    <citation type="submission" date="2017-02" db="EMBL/GenBank/DDBJ databases">
        <authorList>
            <person name="Varghese N."/>
            <person name="Submissions S."/>
        </authorList>
    </citation>
    <scope>NUCLEOTIDE SEQUENCE [LARGE SCALE GENOMIC DNA]</scope>
    <source>
        <strain evidence="2">ATCC 35199</strain>
    </source>
</reference>
<gene>
    <name evidence="1" type="ORF">SAMN02745120_0542</name>
</gene>